<gene>
    <name evidence="1" type="ORF">U0035_08255</name>
</gene>
<dbReference type="InterPro" id="IPR026350">
    <property type="entry name" value="GxxExxY"/>
</dbReference>
<dbReference type="Proteomes" id="UP001325680">
    <property type="component" value="Chromosome"/>
</dbReference>
<protein>
    <submittedName>
        <fullName evidence="1">GxxExxY protein</fullName>
    </submittedName>
</protein>
<dbReference type="NCBIfam" id="TIGR04256">
    <property type="entry name" value="GxxExxY"/>
    <property type="match status" value="1"/>
</dbReference>
<sequence length="130" mass="15277">MKRKDYDRNDLSKLIVDLCFKVHKQYGPGLFESVYEEIFCYEWAKNGISFKRQHGVPLVHETIRMEVGFRADVIIDDKVIVELKSVEKLCDIHYKQVLTYLKLTHIKLGLLVNFNESLIKNGIHRIVNNL</sequence>
<dbReference type="Pfam" id="PF13366">
    <property type="entry name" value="PDDEXK_3"/>
    <property type="match status" value="1"/>
</dbReference>
<name>A0ABZ0WDJ9_9BACT</name>
<evidence type="ECO:0000313" key="1">
    <source>
        <dbReference type="EMBL" id="WQD40774.1"/>
    </source>
</evidence>
<dbReference type="EMBL" id="CP139960">
    <property type="protein sequence ID" value="WQD40774.1"/>
    <property type="molecule type" value="Genomic_DNA"/>
</dbReference>
<evidence type="ECO:0000313" key="2">
    <source>
        <dbReference type="Proteomes" id="UP001325680"/>
    </source>
</evidence>
<proteinExistence type="predicted"/>
<accession>A0ABZ0WDJ9</accession>
<keyword evidence="2" id="KW-1185">Reference proteome</keyword>
<reference evidence="1 2" key="1">
    <citation type="submission" date="2023-12" db="EMBL/GenBank/DDBJ databases">
        <title>Genome sequencing and assembly of bacterial species from a model synthetic community.</title>
        <authorList>
            <person name="Hogle S.L."/>
        </authorList>
    </citation>
    <scope>NUCLEOTIDE SEQUENCE [LARGE SCALE GENOMIC DNA]</scope>
    <source>
        <strain evidence="1 2">HAMBI_3031</strain>
    </source>
</reference>
<organism evidence="1 2">
    <name type="scientific">Niabella yanshanensis</name>
    <dbReference type="NCBI Taxonomy" id="577386"/>
    <lineage>
        <taxon>Bacteria</taxon>
        <taxon>Pseudomonadati</taxon>
        <taxon>Bacteroidota</taxon>
        <taxon>Chitinophagia</taxon>
        <taxon>Chitinophagales</taxon>
        <taxon>Chitinophagaceae</taxon>
        <taxon>Niabella</taxon>
    </lineage>
</organism>